<feature type="repeat" description="WD" evidence="1">
    <location>
        <begin position="2153"/>
        <end position="2185"/>
    </location>
</feature>
<dbReference type="InterPro" id="IPR054476">
    <property type="entry name" value="Ltn1_N"/>
</dbReference>
<evidence type="ECO:0000313" key="7">
    <source>
        <dbReference type="Proteomes" id="UP001465976"/>
    </source>
</evidence>
<evidence type="ECO:0000259" key="3">
    <source>
        <dbReference type="Pfam" id="PF22958"/>
    </source>
</evidence>
<sequence length="2219" mass="244204">MAKGKSSATSGTRKKHLQKQAKKHAGPDEPPEPTKEKKEKGKGKKALKKEKEARPKVYIPPVKPAPVQPDPLETTGLARRLPPDLYVSLRSLSKKSAVTKGKSLEDLQSVWVDKVLKGENPEKEYVLVDMLPVWLHHLPSLFIHPERRIRFQTVTLHDLMLQIPAVREQIVFSLTESLDEDQISSIIGAWCIAMHDVERLVSNAAGEPWRRLFEALPSDKIPGIIQSLQSFVQRACLDPNGTYMYLNPPAPVAPPPPQSSKKNVGGPAGRLYNSRSETPDGESRSRADDVEENEQDRVARIRVGALGAIRWLLDNHSSISSSISFFNHPALWSSLYHAERAPFWDGDRAFGSGQPNVRRSAWVLLQSLLKALKGTTEPEQQEALLPTLSSAVLRSAWVEPDTSVQKTMWQPLLLFLKGTVHPSSLRNVFADEQIEFPQSWKIELKAETESDPDPESDSEDEEDPKSQIQPQPPRSSSAYAEFLQFLQLGCGGSPIQGYPTIVIILSTIPSEILTSTPSHSLDDFFEAFWAAVDGRALSSLQRAAASEGFLSALLECLVFLVRRNQRASLFPEASNAEEAVKGLIRGQLERVWAELVKGTSGLKVEGRVAGGLLCRTFGELEKIDEGLWESSWETLATCIKNTSTKAEAPTLVCSVLSTFIDPGQKAPEKVREAGRVLLHDAVKAALDELESAEAGSEKTKHTEVFIYALTSESRAFGEEVLGDSVFAERIDQLVNRNAYTLLSSSPSPSLLLAYLSSPLIPEEKRQVCWQGLLLGVSGSGHPETDMSRLLDAVEASGRFRFFRPKGDEMDEVVGRLLVEALGGSHANVVVLRRVLKNPEPIISETGRQGLLESLASSFALQVDNALHEKESAGIGSTFDVVLDLLSVVLRREQEAEAKGNALGVSVLPDIFVFAHLLSKCYEGSSSFGVALKIWEEWRRRENEAEVVYGQIKERLRVILVDVNSRVLPEHIIQACKFLEPHIYPLADILPTETELNEMLDGLPSDPIHQSLAVLEPLIPPSSMFLDDDTETYTPPLDARGHSLYARLVTALIHIVLEDRQTAKRNMWILRHLLAFSVYAEDLINFPAGSGRSPAFDRRAVDSELSELVVKVHQVVTYVLVTAGDETGVALDVLSGKAKTKAEGLAQFIVDVVEASKRTESVRDFRVLGRVLGHVFDDVEKEEAERWVVFARGIEKSAPNTAIAIISSINAFGSEPPRLERYRNELAANLTGVPPSKADTEGLMLLRKLAAVAPPVDSDVVFLPQQRAVNVIKTCQQWVSSDEEDGDVGEEVECAMTLIFAYLAPILQHVTGSHWAFMFDVVENNLENSVMSDDTTLVTLARTLRLIVLIRDLAATNKALRAEWQERESGVLTAVRDLATSQIDSEVPSAPASACRELVLSIVQNLPSQLVDHKSLPKMCHLLMDSSVDVQKMAYGLLRQAAKKRTEHLVVEAGVDTEDKFKAELPHELLVALQQQSADLNFEETDQEQNVFGYLLGWMLLFDLFVDTSLKVRSGYIEQLRDLDIISTRFIPTIFAILGLDSGSIIKAFKLGVWEVEEFHVSYYEPGESFSLPVLAAHLYYRSLLTVPSVIYSWVLDCTDVQLSSAIGQYTSTHFSPVLIKTELNNVKGAADLTGDENLSVKVASSVNEVAAAYSVDEHQLEIKIRIPSDWPLHRIEIKDTKVIGVDEKRWRAWILAMQQIMWAQNGRIADGLALFKKNVALHFEGQVECAICYSIISVMDGSLPKKKCKTCKNGFHAGCLFKVVSQAPNSPDHQAMIQTGLIQNAHSDLVTDASYDYYGTRLATCGLDQRIKVWQLDVENGTWSVEDDWKAHDAAVSKVSWAHPEFGPIIASSSFDRTVKIWEQTTATSDHQDVNGTASAQPSSRWVERAVLLDARGTVRAVEFAPHHFGLKLATISTDNFLRVYECLEQPSLTTWQLSEEVDVLSIPSSISNSRHSRAHTVALATPTQTHASLDGASASLVSQALLQQQTPAPTRPGLGNREADGGWCISWCKDRYWGEIIAAGCGINGLIKVIQLSPSRRPTTLLVLDPNVPPSPLAPPALPSKEGTSGSPSGGSPSQGPDAEQPTPHSVVSVSWAPSCGRSYHLIGTGSRDGRVRIWKVKAAIDHDDVDEMEEADAQDDAGWTATLVADHDDHKSSVGRVDWNITGTILSSAGNDGRIRLWKATAGGNIWRPAGTIGVEQNPDADQGGRGEDVDMQ</sequence>
<dbReference type="SMART" id="SM00320">
    <property type="entry name" value="WD40"/>
    <property type="match status" value="5"/>
</dbReference>
<dbReference type="InterPro" id="IPR054477">
    <property type="entry name" value="LTN1_E3_ligase_6th"/>
</dbReference>
<dbReference type="Pfam" id="PF22958">
    <property type="entry name" value="Ltn1_1st"/>
    <property type="match status" value="1"/>
</dbReference>
<feature type="region of interest" description="Disordered" evidence="2">
    <location>
        <begin position="446"/>
        <end position="474"/>
    </location>
</feature>
<proteinExistence type="predicted"/>
<comment type="caution">
    <text evidence="6">The sequence shown here is derived from an EMBL/GenBank/DDBJ whole genome shotgun (WGS) entry which is preliminary data.</text>
</comment>
<reference evidence="6 7" key="1">
    <citation type="submission" date="2024-02" db="EMBL/GenBank/DDBJ databases">
        <title>A draft genome for the cacao thread blight pathogen Marasmius crinis-equi.</title>
        <authorList>
            <person name="Cohen S.P."/>
            <person name="Baruah I.K."/>
            <person name="Amoako-Attah I."/>
            <person name="Bukari Y."/>
            <person name="Meinhardt L.W."/>
            <person name="Bailey B.A."/>
        </authorList>
    </citation>
    <scope>NUCLEOTIDE SEQUENCE [LARGE SCALE GENOMIC DNA]</scope>
    <source>
        <strain evidence="6 7">GH-76</strain>
    </source>
</reference>
<feature type="domain" description="E3 ubiquitin-protein ligase listerin HEAT repeat region" evidence="4">
    <location>
        <begin position="1411"/>
        <end position="1627"/>
    </location>
</feature>
<feature type="repeat" description="WD" evidence="1">
    <location>
        <begin position="1829"/>
        <end position="1872"/>
    </location>
</feature>
<dbReference type="InterPro" id="IPR015943">
    <property type="entry name" value="WD40/YVTN_repeat-like_dom_sf"/>
</dbReference>
<dbReference type="Pfam" id="PF22999">
    <property type="entry name" value="LTN1_E3_ligase_6th"/>
    <property type="match status" value="1"/>
</dbReference>
<feature type="compositionally biased region" description="Pro residues" evidence="2">
    <location>
        <begin position="248"/>
        <end position="258"/>
    </location>
</feature>
<feature type="region of interest" description="Disordered" evidence="2">
    <location>
        <begin position="2195"/>
        <end position="2219"/>
    </location>
</feature>
<dbReference type="InterPro" id="IPR039795">
    <property type="entry name" value="LTN1/Rkr1"/>
</dbReference>
<dbReference type="Pfam" id="PF23009">
    <property type="entry name" value="UBC_like"/>
    <property type="match status" value="1"/>
</dbReference>
<feature type="domain" description="E3 ubiquitin-protein ligase listerin ubiquitin conjugating" evidence="5">
    <location>
        <begin position="1638"/>
        <end position="1720"/>
    </location>
</feature>
<dbReference type="Gene3D" id="3.30.40.10">
    <property type="entry name" value="Zinc/RING finger domain, C3HC4 (zinc finger)"/>
    <property type="match status" value="1"/>
</dbReference>
<protein>
    <recommendedName>
        <fullName evidence="8">RING-type E3 ubiquitin transferase</fullName>
    </recommendedName>
</protein>
<dbReference type="InterPro" id="IPR016024">
    <property type="entry name" value="ARM-type_fold"/>
</dbReference>
<dbReference type="Pfam" id="PF00400">
    <property type="entry name" value="WD40"/>
    <property type="match status" value="4"/>
</dbReference>
<dbReference type="SUPFAM" id="SSF50978">
    <property type="entry name" value="WD40 repeat-like"/>
    <property type="match status" value="1"/>
</dbReference>
<dbReference type="PROSITE" id="PS50294">
    <property type="entry name" value="WD_REPEATS_REGION"/>
    <property type="match status" value="3"/>
</dbReference>
<evidence type="ECO:0000259" key="4">
    <source>
        <dbReference type="Pfam" id="PF22999"/>
    </source>
</evidence>
<keyword evidence="7" id="KW-1185">Reference proteome</keyword>
<feature type="repeat" description="WD" evidence="1">
    <location>
        <begin position="1783"/>
        <end position="1817"/>
    </location>
</feature>
<feature type="compositionally biased region" description="Basic and acidic residues" evidence="2">
    <location>
        <begin position="2209"/>
        <end position="2219"/>
    </location>
</feature>
<organism evidence="6 7">
    <name type="scientific">Marasmius crinis-equi</name>
    <dbReference type="NCBI Taxonomy" id="585013"/>
    <lineage>
        <taxon>Eukaryota</taxon>
        <taxon>Fungi</taxon>
        <taxon>Dikarya</taxon>
        <taxon>Basidiomycota</taxon>
        <taxon>Agaricomycotina</taxon>
        <taxon>Agaricomycetes</taxon>
        <taxon>Agaricomycetidae</taxon>
        <taxon>Agaricales</taxon>
        <taxon>Marasmiineae</taxon>
        <taxon>Marasmiaceae</taxon>
        <taxon>Marasmius</taxon>
    </lineage>
</organism>
<dbReference type="Proteomes" id="UP001465976">
    <property type="component" value="Unassembled WGS sequence"/>
</dbReference>
<feature type="compositionally biased region" description="Low complexity" evidence="2">
    <location>
        <begin position="2064"/>
        <end position="2082"/>
    </location>
</feature>
<dbReference type="Gene3D" id="2.130.10.10">
    <property type="entry name" value="YVTN repeat-like/Quinoprotein amine dehydrogenase"/>
    <property type="match status" value="1"/>
</dbReference>
<dbReference type="PANTHER" id="PTHR12389">
    <property type="entry name" value="ZINC FINGER PROTEIN 294"/>
    <property type="match status" value="1"/>
</dbReference>
<dbReference type="InterPro" id="IPR001680">
    <property type="entry name" value="WD40_rpt"/>
</dbReference>
<evidence type="ECO:0000313" key="6">
    <source>
        <dbReference type="EMBL" id="KAL0570451.1"/>
    </source>
</evidence>
<evidence type="ECO:0000256" key="2">
    <source>
        <dbReference type="SAM" id="MobiDB-lite"/>
    </source>
</evidence>
<feature type="compositionally biased region" description="Basic residues" evidence="2">
    <location>
        <begin position="12"/>
        <end position="24"/>
    </location>
</feature>
<evidence type="ECO:0000259" key="5">
    <source>
        <dbReference type="Pfam" id="PF23009"/>
    </source>
</evidence>
<dbReference type="InterPro" id="IPR036322">
    <property type="entry name" value="WD40_repeat_dom_sf"/>
</dbReference>
<accession>A0ABR3F5D6</accession>
<feature type="region of interest" description="Disordered" evidence="2">
    <location>
        <begin position="247"/>
        <end position="295"/>
    </location>
</feature>
<feature type="region of interest" description="Disordered" evidence="2">
    <location>
        <begin position="1"/>
        <end position="70"/>
    </location>
</feature>
<feature type="compositionally biased region" description="Basic and acidic residues" evidence="2">
    <location>
        <begin position="277"/>
        <end position="288"/>
    </location>
</feature>
<feature type="compositionally biased region" description="Pro residues" evidence="2">
    <location>
        <begin position="2052"/>
        <end position="2063"/>
    </location>
</feature>
<dbReference type="SUPFAM" id="SSF48371">
    <property type="entry name" value="ARM repeat"/>
    <property type="match status" value="1"/>
</dbReference>
<keyword evidence="1" id="KW-0853">WD repeat</keyword>
<feature type="region of interest" description="Disordered" evidence="2">
    <location>
        <begin position="2046"/>
        <end position="2095"/>
    </location>
</feature>
<feature type="compositionally biased region" description="Acidic residues" evidence="2">
    <location>
        <begin position="449"/>
        <end position="463"/>
    </location>
</feature>
<evidence type="ECO:0000256" key="1">
    <source>
        <dbReference type="PROSITE-ProRule" id="PRU00221"/>
    </source>
</evidence>
<name>A0ABR3F5D6_9AGAR</name>
<evidence type="ECO:0008006" key="8">
    <source>
        <dbReference type="Google" id="ProtNLM"/>
    </source>
</evidence>
<feature type="compositionally biased region" description="Polar residues" evidence="2">
    <location>
        <begin position="1"/>
        <end position="11"/>
    </location>
</feature>
<dbReference type="PROSITE" id="PS50082">
    <property type="entry name" value="WD_REPEATS_2"/>
    <property type="match status" value="3"/>
</dbReference>
<feature type="domain" description="E3 ubiquitin-protein ligase listerin N-terminal" evidence="3">
    <location>
        <begin position="84"/>
        <end position="230"/>
    </location>
</feature>
<gene>
    <name evidence="6" type="ORF">V5O48_011508</name>
</gene>
<dbReference type="PANTHER" id="PTHR12389:SF0">
    <property type="entry name" value="E3 UBIQUITIN-PROTEIN LIGASE LISTERIN"/>
    <property type="match status" value="1"/>
</dbReference>
<dbReference type="EMBL" id="JBAHYK010000932">
    <property type="protein sequence ID" value="KAL0570451.1"/>
    <property type="molecule type" value="Genomic_DNA"/>
</dbReference>
<dbReference type="InterPro" id="IPR013083">
    <property type="entry name" value="Znf_RING/FYVE/PHD"/>
</dbReference>
<dbReference type="InterPro" id="IPR054478">
    <property type="entry name" value="LTN1_UBC"/>
</dbReference>